<evidence type="ECO:0000313" key="3">
    <source>
        <dbReference type="EMBL" id="MFC6097549.1"/>
    </source>
</evidence>
<dbReference type="InterPro" id="IPR037401">
    <property type="entry name" value="SnoaL-like"/>
</dbReference>
<dbReference type="SUPFAM" id="SSF54427">
    <property type="entry name" value="NTF2-like"/>
    <property type="match status" value="1"/>
</dbReference>
<dbReference type="Pfam" id="PF13474">
    <property type="entry name" value="SnoaL_3"/>
    <property type="match status" value="1"/>
</dbReference>
<feature type="domain" description="SnoaL-like" evidence="2">
    <location>
        <begin position="33"/>
        <end position="146"/>
    </location>
</feature>
<evidence type="ECO:0000259" key="2">
    <source>
        <dbReference type="Pfam" id="PF13474"/>
    </source>
</evidence>
<feature type="signal peptide" evidence="1">
    <location>
        <begin position="1"/>
        <end position="20"/>
    </location>
</feature>
<organism evidence="3 4">
    <name type="scientific">Flavobacterium qiangtangense</name>
    <dbReference type="NCBI Taxonomy" id="1442595"/>
    <lineage>
        <taxon>Bacteria</taxon>
        <taxon>Pseudomonadati</taxon>
        <taxon>Bacteroidota</taxon>
        <taxon>Flavobacteriia</taxon>
        <taxon>Flavobacteriales</taxon>
        <taxon>Flavobacteriaceae</taxon>
        <taxon>Flavobacterium</taxon>
    </lineage>
</organism>
<evidence type="ECO:0000313" key="4">
    <source>
        <dbReference type="Proteomes" id="UP001596287"/>
    </source>
</evidence>
<accession>A0ABW1PQN7</accession>
<gene>
    <name evidence="3" type="ORF">ACFPVY_12910</name>
</gene>
<comment type="caution">
    <text evidence="3">The sequence shown here is derived from an EMBL/GenBank/DDBJ whole genome shotgun (WGS) entry which is preliminary data.</text>
</comment>
<dbReference type="RefSeq" id="WP_379792511.1">
    <property type="nucleotide sequence ID" value="NZ_JBHSQB010000009.1"/>
</dbReference>
<dbReference type="InterPro" id="IPR032710">
    <property type="entry name" value="NTF2-like_dom_sf"/>
</dbReference>
<dbReference type="Proteomes" id="UP001596287">
    <property type="component" value="Unassembled WGS sequence"/>
</dbReference>
<sequence length="171" mass="19760">MNFKKTVLLLAIAFSTATFAQKKQTETAEKETINNLLDSWHKAASDANFKEYFSALAENSIYIGTDATENWNKKEFEIWAKPYFDKGKAWSFTALQRNIYFSPDKKIAWFDELLNTQMKICRGSGVLEKSNGKWKIKHYVLSMTIPNDNSNEVIKAKETIETKLIEDLKKQ</sequence>
<dbReference type="Gene3D" id="3.10.450.50">
    <property type="match status" value="1"/>
</dbReference>
<proteinExistence type="predicted"/>
<keyword evidence="4" id="KW-1185">Reference proteome</keyword>
<protein>
    <submittedName>
        <fullName evidence="3">Nuclear transport factor 2 family protein</fullName>
    </submittedName>
</protein>
<dbReference type="EMBL" id="JBHSQB010000009">
    <property type="protein sequence ID" value="MFC6097549.1"/>
    <property type="molecule type" value="Genomic_DNA"/>
</dbReference>
<keyword evidence="1" id="KW-0732">Signal</keyword>
<name>A0ABW1PQN7_9FLAO</name>
<feature type="chain" id="PRO_5046872062" evidence="1">
    <location>
        <begin position="21"/>
        <end position="171"/>
    </location>
</feature>
<reference evidence="4" key="1">
    <citation type="journal article" date="2019" name="Int. J. Syst. Evol. Microbiol.">
        <title>The Global Catalogue of Microorganisms (GCM) 10K type strain sequencing project: providing services to taxonomists for standard genome sequencing and annotation.</title>
        <authorList>
            <consortium name="The Broad Institute Genomics Platform"/>
            <consortium name="The Broad Institute Genome Sequencing Center for Infectious Disease"/>
            <person name="Wu L."/>
            <person name="Ma J."/>
        </authorList>
    </citation>
    <scope>NUCLEOTIDE SEQUENCE [LARGE SCALE GENOMIC DNA]</scope>
    <source>
        <strain evidence="4">CCUG 49679</strain>
    </source>
</reference>
<evidence type="ECO:0000256" key="1">
    <source>
        <dbReference type="SAM" id="SignalP"/>
    </source>
</evidence>